<dbReference type="AlphaFoldDB" id="A0A0E9VY73"/>
<proteinExistence type="predicted"/>
<reference evidence="1" key="2">
    <citation type="journal article" date="2015" name="Fish Shellfish Immunol.">
        <title>Early steps in the European eel (Anguilla anguilla)-Vibrio vulnificus interaction in the gills: Role of the RtxA13 toxin.</title>
        <authorList>
            <person name="Callol A."/>
            <person name="Pajuelo D."/>
            <person name="Ebbesson L."/>
            <person name="Teles M."/>
            <person name="MacKenzie S."/>
            <person name="Amaro C."/>
        </authorList>
    </citation>
    <scope>NUCLEOTIDE SEQUENCE</scope>
</reference>
<sequence>MDVFGFKLKLPTQCISNYVCMKLTSTIMYGT</sequence>
<reference evidence="1" key="1">
    <citation type="submission" date="2014-11" db="EMBL/GenBank/DDBJ databases">
        <authorList>
            <person name="Amaro Gonzalez C."/>
        </authorList>
    </citation>
    <scope>NUCLEOTIDE SEQUENCE</scope>
</reference>
<protein>
    <submittedName>
        <fullName evidence="1">Uncharacterized protein</fullName>
    </submittedName>
</protein>
<dbReference type="EMBL" id="GBXM01025571">
    <property type="protein sequence ID" value="JAH83006.1"/>
    <property type="molecule type" value="Transcribed_RNA"/>
</dbReference>
<name>A0A0E9VY73_ANGAN</name>
<evidence type="ECO:0000313" key="1">
    <source>
        <dbReference type="EMBL" id="JAH83006.1"/>
    </source>
</evidence>
<organism evidence="1">
    <name type="scientific">Anguilla anguilla</name>
    <name type="common">European freshwater eel</name>
    <name type="synonym">Muraena anguilla</name>
    <dbReference type="NCBI Taxonomy" id="7936"/>
    <lineage>
        <taxon>Eukaryota</taxon>
        <taxon>Metazoa</taxon>
        <taxon>Chordata</taxon>
        <taxon>Craniata</taxon>
        <taxon>Vertebrata</taxon>
        <taxon>Euteleostomi</taxon>
        <taxon>Actinopterygii</taxon>
        <taxon>Neopterygii</taxon>
        <taxon>Teleostei</taxon>
        <taxon>Anguilliformes</taxon>
        <taxon>Anguillidae</taxon>
        <taxon>Anguilla</taxon>
    </lineage>
</organism>
<accession>A0A0E9VY73</accession>